<keyword evidence="1" id="KW-1133">Transmembrane helix</keyword>
<reference evidence="2" key="2">
    <citation type="submission" date="2023-04" db="EMBL/GenBank/DDBJ databases">
        <authorList>
            <person name="Bu L."/>
            <person name="Lu L."/>
            <person name="Laidemitt M.R."/>
            <person name="Zhang S.M."/>
            <person name="Mutuku M."/>
            <person name="Mkoji G."/>
            <person name="Steinauer M."/>
            <person name="Loker E.S."/>
        </authorList>
    </citation>
    <scope>NUCLEOTIDE SEQUENCE</scope>
    <source>
        <strain evidence="2">KasaAsao</strain>
        <tissue evidence="2">Whole Snail</tissue>
    </source>
</reference>
<keyword evidence="1" id="KW-0812">Transmembrane</keyword>
<evidence type="ECO:0000256" key="1">
    <source>
        <dbReference type="SAM" id="Phobius"/>
    </source>
</evidence>
<name>A0AAD8CAI1_BIOPF</name>
<feature type="non-terminal residue" evidence="2">
    <location>
        <position position="1"/>
    </location>
</feature>
<accession>A0AAD8CAI1</accession>
<protein>
    <submittedName>
        <fullName evidence="2">Uncharacterized protein</fullName>
    </submittedName>
</protein>
<sequence length="168" mass="18188">FQHQVNLQHLQAKKNSVCIKESSTLTSDITTWFTSAPTFDDTTINSSTEKATTYSTSEATLAGVTGNPINTSTKVLSECLCISSTAAATTLRTVEECIEAANKIVTDLKMNPKNVSSYRRTLTSALDQRRSSEAFGAGGVIIIAVVIAVFVISDVTYLWQFIHSLSNK</sequence>
<evidence type="ECO:0000313" key="3">
    <source>
        <dbReference type="Proteomes" id="UP001233172"/>
    </source>
</evidence>
<comment type="caution">
    <text evidence="2">The sequence shown here is derived from an EMBL/GenBank/DDBJ whole genome shotgun (WGS) entry which is preliminary data.</text>
</comment>
<reference evidence="2" key="1">
    <citation type="journal article" date="2023" name="PLoS Negl. Trop. Dis.">
        <title>A genome sequence for Biomphalaria pfeifferi, the major vector snail for the human-infecting parasite Schistosoma mansoni.</title>
        <authorList>
            <person name="Bu L."/>
            <person name="Lu L."/>
            <person name="Laidemitt M.R."/>
            <person name="Zhang S.M."/>
            <person name="Mutuku M."/>
            <person name="Mkoji G."/>
            <person name="Steinauer M."/>
            <person name="Loker E.S."/>
        </authorList>
    </citation>
    <scope>NUCLEOTIDE SEQUENCE</scope>
    <source>
        <strain evidence="2">KasaAsao</strain>
    </source>
</reference>
<evidence type="ECO:0000313" key="2">
    <source>
        <dbReference type="EMBL" id="KAK0069370.1"/>
    </source>
</evidence>
<dbReference type="AlphaFoldDB" id="A0AAD8CAI1"/>
<feature type="non-terminal residue" evidence="2">
    <location>
        <position position="168"/>
    </location>
</feature>
<gene>
    <name evidence="2" type="ORF">Bpfe_001552</name>
</gene>
<keyword evidence="3" id="KW-1185">Reference proteome</keyword>
<proteinExistence type="predicted"/>
<dbReference type="EMBL" id="JASAOG010000003">
    <property type="protein sequence ID" value="KAK0069370.1"/>
    <property type="molecule type" value="Genomic_DNA"/>
</dbReference>
<dbReference type="Proteomes" id="UP001233172">
    <property type="component" value="Unassembled WGS sequence"/>
</dbReference>
<organism evidence="2 3">
    <name type="scientific">Biomphalaria pfeifferi</name>
    <name type="common">Bloodfluke planorb</name>
    <name type="synonym">Freshwater snail</name>
    <dbReference type="NCBI Taxonomy" id="112525"/>
    <lineage>
        <taxon>Eukaryota</taxon>
        <taxon>Metazoa</taxon>
        <taxon>Spiralia</taxon>
        <taxon>Lophotrochozoa</taxon>
        <taxon>Mollusca</taxon>
        <taxon>Gastropoda</taxon>
        <taxon>Heterobranchia</taxon>
        <taxon>Euthyneura</taxon>
        <taxon>Panpulmonata</taxon>
        <taxon>Hygrophila</taxon>
        <taxon>Lymnaeoidea</taxon>
        <taxon>Planorbidae</taxon>
        <taxon>Biomphalaria</taxon>
    </lineage>
</organism>
<keyword evidence="1" id="KW-0472">Membrane</keyword>
<feature type="transmembrane region" description="Helical" evidence="1">
    <location>
        <begin position="134"/>
        <end position="159"/>
    </location>
</feature>